<reference evidence="2" key="1">
    <citation type="journal article" date="2019" name="Int. J. Syst. Evol. Microbiol.">
        <title>The Global Catalogue of Microorganisms (GCM) 10K type strain sequencing project: providing services to taxonomists for standard genome sequencing and annotation.</title>
        <authorList>
            <consortium name="The Broad Institute Genomics Platform"/>
            <consortium name="The Broad Institute Genome Sequencing Center for Infectious Disease"/>
            <person name="Wu L."/>
            <person name="Ma J."/>
        </authorList>
    </citation>
    <scope>NUCLEOTIDE SEQUENCE [LARGE SCALE GENOMIC DNA]</scope>
    <source>
        <strain evidence="2">JCM 17664</strain>
    </source>
</reference>
<keyword evidence="2" id="KW-1185">Reference proteome</keyword>
<protein>
    <submittedName>
        <fullName evidence="1">YkgJ family cysteine cluster protein</fullName>
    </submittedName>
</protein>
<dbReference type="PANTHER" id="PTHR35866:SF1">
    <property type="entry name" value="YKGJ FAMILY CYSTEINE CLUSTER PROTEIN"/>
    <property type="match status" value="1"/>
</dbReference>
<dbReference type="PANTHER" id="PTHR35866">
    <property type="entry name" value="PUTATIVE-RELATED"/>
    <property type="match status" value="1"/>
</dbReference>
<evidence type="ECO:0000313" key="1">
    <source>
        <dbReference type="EMBL" id="GAA4318767.1"/>
    </source>
</evidence>
<accession>A0ABP8G7U6</accession>
<proteinExistence type="predicted"/>
<dbReference type="Pfam" id="PF03692">
    <property type="entry name" value="CxxCxxCC"/>
    <property type="match status" value="1"/>
</dbReference>
<gene>
    <name evidence="1" type="ORF">GCM10023143_31760</name>
</gene>
<sequence length="164" mass="19140">MDGLLHNWQKKAQEKRKENKQFLQRLQTKKGKGVEKQLPALHEEAFSHIDCLQCAGCCKTISPRFKTPDIKRIARHLRLRESDFIETYLRLDEDGDYVVKQSPCPFLGADNYCSIYEARPGDCKNYPYTDSYDFLKHPNTTYQNTTICPAVYYVLERLKQVVGK</sequence>
<organism evidence="1 2">
    <name type="scientific">Compostibacter hankyongensis</name>
    <dbReference type="NCBI Taxonomy" id="1007089"/>
    <lineage>
        <taxon>Bacteria</taxon>
        <taxon>Pseudomonadati</taxon>
        <taxon>Bacteroidota</taxon>
        <taxon>Chitinophagia</taxon>
        <taxon>Chitinophagales</taxon>
        <taxon>Chitinophagaceae</taxon>
        <taxon>Compostibacter</taxon>
    </lineage>
</organism>
<dbReference type="InterPro" id="IPR005358">
    <property type="entry name" value="Puta_zinc/iron-chelating_dom"/>
</dbReference>
<dbReference type="RefSeq" id="WP_344981184.1">
    <property type="nucleotide sequence ID" value="NZ_BAABFN010000022.1"/>
</dbReference>
<name>A0ABP8G7U6_9BACT</name>
<comment type="caution">
    <text evidence="1">The sequence shown here is derived from an EMBL/GenBank/DDBJ whole genome shotgun (WGS) entry which is preliminary data.</text>
</comment>
<evidence type="ECO:0000313" key="2">
    <source>
        <dbReference type="Proteomes" id="UP001501207"/>
    </source>
</evidence>
<dbReference type="Proteomes" id="UP001501207">
    <property type="component" value="Unassembled WGS sequence"/>
</dbReference>
<dbReference type="EMBL" id="BAABFN010000022">
    <property type="protein sequence ID" value="GAA4318767.1"/>
    <property type="molecule type" value="Genomic_DNA"/>
</dbReference>